<gene>
    <name evidence="2" type="ORF">HK097_006290</name>
</gene>
<feature type="compositionally biased region" description="Gly residues" evidence="1">
    <location>
        <begin position="80"/>
        <end position="93"/>
    </location>
</feature>
<comment type="caution">
    <text evidence="2">The sequence shown here is derived from an EMBL/GenBank/DDBJ whole genome shotgun (WGS) entry which is preliminary data.</text>
</comment>
<dbReference type="Proteomes" id="UP001212841">
    <property type="component" value="Unassembled WGS sequence"/>
</dbReference>
<name>A0AAD5SEF9_9FUNG</name>
<evidence type="ECO:0000256" key="1">
    <source>
        <dbReference type="SAM" id="MobiDB-lite"/>
    </source>
</evidence>
<evidence type="ECO:0000313" key="3">
    <source>
        <dbReference type="Proteomes" id="UP001212841"/>
    </source>
</evidence>
<dbReference type="AlphaFoldDB" id="A0AAD5SEF9"/>
<accession>A0AAD5SEF9</accession>
<dbReference type="EMBL" id="JADGJD010000296">
    <property type="protein sequence ID" value="KAJ3052417.1"/>
    <property type="molecule type" value="Genomic_DNA"/>
</dbReference>
<keyword evidence="3" id="KW-1185">Reference proteome</keyword>
<feature type="region of interest" description="Disordered" evidence="1">
    <location>
        <begin position="53"/>
        <end position="93"/>
    </location>
</feature>
<evidence type="ECO:0000313" key="2">
    <source>
        <dbReference type="EMBL" id="KAJ3052417.1"/>
    </source>
</evidence>
<sequence>MATRPAGEENHIRGTNFTRQELEALTRRFTEIAPVLPHNTTSAAASAISTIAAASASGASPTSNQSVASQANAGPVMTGAGIGGGGAVSGGGG</sequence>
<organism evidence="2 3">
    <name type="scientific">Rhizophlyctis rosea</name>
    <dbReference type="NCBI Taxonomy" id="64517"/>
    <lineage>
        <taxon>Eukaryota</taxon>
        <taxon>Fungi</taxon>
        <taxon>Fungi incertae sedis</taxon>
        <taxon>Chytridiomycota</taxon>
        <taxon>Chytridiomycota incertae sedis</taxon>
        <taxon>Chytridiomycetes</taxon>
        <taxon>Rhizophlyctidales</taxon>
        <taxon>Rhizophlyctidaceae</taxon>
        <taxon>Rhizophlyctis</taxon>
    </lineage>
</organism>
<feature type="non-terminal residue" evidence="2">
    <location>
        <position position="1"/>
    </location>
</feature>
<protein>
    <submittedName>
        <fullName evidence="2">Uncharacterized protein</fullName>
    </submittedName>
</protein>
<feature type="compositionally biased region" description="Low complexity" evidence="1">
    <location>
        <begin position="53"/>
        <end position="63"/>
    </location>
</feature>
<reference evidence="2" key="1">
    <citation type="submission" date="2020-05" db="EMBL/GenBank/DDBJ databases">
        <title>Phylogenomic resolution of chytrid fungi.</title>
        <authorList>
            <person name="Stajich J.E."/>
            <person name="Amses K."/>
            <person name="Simmons R."/>
            <person name="Seto K."/>
            <person name="Myers J."/>
            <person name="Bonds A."/>
            <person name="Quandt C.A."/>
            <person name="Barry K."/>
            <person name="Liu P."/>
            <person name="Grigoriev I."/>
            <person name="Longcore J.E."/>
            <person name="James T.Y."/>
        </authorList>
    </citation>
    <scope>NUCLEOTIDE SEQUENCE</scope>
    <source>
        <strain evidence="2">JEL0318</strain>
    </source>
</reference>
<proteinExistence type="predicted"/>